<dbReference type="Proteomes" id="UP001597417">
    <property type="component" value="Unassembled WGS sequence"/>
</dbReference>
<keyword evidence="2" id="KW-1185">Reference proteome</keyword>
<sequence>MSTRVADNHRVTINEHVATVSPTGRIVLADDTDYDTPSDAARAVANIQVNGWIAGKTDTNRSLASLRNELRDITTDVTESKATSGFSREAGERVRAGDTVSITVRELLRRWNARTRGNRITANTVAMLRNFCG</sequence>
<evidence type="ECO:0000313" key="1">
    <source>
        <dbReference type="EMBL" id="MFD2422464.1"/>
    </source>
</evidence>
<reference evidence="2" key="1">
    <citation type="journal article" date="2019" name="Int. J. Syst. Evol. Microbiol.">
        <title>The Global Catalogue of Microorganisms (GCM) 10K type strain sequencing project: providing services to taxonomists for standard genome sequencing and annotation.</title>
        <authorList>
            <consortium name="The Broad Institute Genomics Platform"/>
            <consortium name="The Broad Institute Genome Sequencing Center for Infectious Disease"/>
            <person name="Wu L."/>
            <person name="Ma J."/>
        </authorList>
    </citation>
    <scope>NUCLEOTIDE SEQUENCE [LARGE SCALE GENOMIC DNA]</scope>
    <source>
        <strain evidence="2">CGMCC 4.7645</strain>
    </source>
</reference>
<name>A0ABW5G6E2_9PSEU</name>
<gene>
    <name evidence="1" type="ORF">ACFSXZ_39690</name>
</gene>
<comment type="caution">
    <text evidence="1">The sequence shown here is derived from an EMBL/GenBank/DDBJ whole genome shotgun (WGS) entry which is preliminary data.</text>
</comment>
<dbReference type="RefSeq" id="WP_378271552.1">
    <property type="nucleotide sequence ID" value="NZ_JBHUKR010000029.1"/>
</dbReference>
<proteinExistence type="predicted"/>
<dbReference type="EMBL" id="JBHUKR010000029">
    <property type="protein sequence ID" value="MFD2422464.1"/>
    <property type="molecule type" value="Genomic_DNA"/>
</dbReference>
<organism evidence="1 2">
    <name type="scientific">Amycolatopsis pigmentata</name>
    <dbReference type="NCBI Taxonomy" id="450801"/>
    <lineage>
        <taxon>Bacteria</taxon>
        <taxon>Bacillati</taxon>
        <taxon>Actinomycetota</taxon>
        <taxon>Actinomycetes</taxon>
        <taxon>Pseudonocardiales</taxon>
        <taxon>Pseudonocardiaceae</taxon>
        <taxon>Amycolatopsis</taxon>
    </lineage>
</organism>
<accession>A0ABW5G6E2</accession>
<protein>
    <submittedName>
        <fullName evidence="1">Uncharacterized protein</fullName>
    </submittedName>
</protein>
<evidence type="ECO:0000313" key="2">
    <source>
        <dbReference type="Proteomes" id="UP001597417"/>
    </source>
</evidence>